<reference evidence="8" key="1">
    <citation type="submission" date="2019-02" db="EMBL/GenBank/DDBJ databases">
        <authorList>
            <person name="Gruber-Vodicka R. H."/>
            <person name="Seah K. B. B."/>
        </authorList>
    </citation>
    <scope>NUCLEOTIDE SEQUENCE</scope>
    <source>
        <strain evidence="9">BECK_M6</strain>
        <strain evidence="8">BECK_M7</strain>
    </source>
</reference>
<feature type="transmembrane region" description="Helical" evidence="6">
    <location>
        <begin position="405"/>
        <end position="422"/>
    </location>
</feature>
<sequence>MSDMEQRLSAWVIRHRWWFLVIAPLVILALASGLDRAKLNSNYRVFFSEDNPQLVAFDDQEKTYTQNDNVVFLLVPKDGQVFTRETLVAVERLTEMAWKLPYSLRVDSITNFQHTEAHGDDLTVRKLVDDAAEISDAEIDQVRKIALTEPLIVKRLVPENARVTIVNVTIQLPRIDEGRETPEVIVAARKIAEEIRTLYPHLDVSLTGMVAMNHAFTESSMNDMRFLIPVSFGVMVVALVLLLQGAMGTFATFLIIVMSIVAGMGTGIYSGISITPPSSVSPIIILTMAIANSVHILVAFYQELRSATDEGRQEAMRESLRINLQPIFLTSLTTIIGFLSLNLSDVPPFRDLGNLVAIGVGISFLLSVTFLPALMTLLPARVRRAEVDSGIMDRFGNFVVRHRHWLFWSVGGLVIALLAFIPRNELNDVFVRYFDETIDFRRDSDLLNKHLGGLYRIDYSLDSGENNGIHEPAFLGKVDAFANWLRQQPEVTHVNTVTDIFKRLNRDLHGGDPDWYRLPAKRDFAAQCLLLYEMSLPYGLDLNNQINVDKSAMLVMTSTRVLSTKQILALDKRAYQWLSDNTPTLGKPKSGTGPTMMFAHIGARNIRSMLFAAVLALALISLVLIATLRSLKIGLTSMIPNLAPAGMAFGAWGLLMGEVGLALSVTISMTLGIVVDDTIHFLSKYLRARREASMSPENAVRYAFSHVGMALMITSLSLIAGFLVLTLSSFYLNSSLGLMTAMVLFMALVADFLFLPPLLMRIEKG</sequence>
<dbReference type="InterPro" id="IPR004869">
    <property type="entry name" value="MMPL_dom"/>
</dbReference>
<evidence type="ECO:0000256" key="2">
    <source>
        <dbReference type="ARBA" id="ARBA00022475"/>
    </source>
</evidence>
<feature type="domain" description="SSD" evidence="7">
    <location>
        <begin position="250"/>
        <end position="377"/>
    </location>
</feature>
<feature type="transmembrane region" description="Helical" evidence="6">
    <location>
        <begin position="609"/>
        <end position="628"/>
    </location>
</feature>
<dbReference type="EMBL" id="CAADFH010000121">
    <property type="protein sequence ID" value="VFK00650.1"/>
    <property type="molecule type" value="Genomic_DNA"/>
</dbReference>
<accession>A0A450UIM5</accession>
<evidence type="ECO:0000259" key="7">
    <source>
        <dbReference type="PROSITE" id="PS50156"/>
    </source>
</evidence>
<dbReference type="InterPro" id="IPR050545">
    <property type="entry name" value="Mycobact_MmpL"/>
</dbReference>
<dbReference type="Pfam" id="PF03176">
    <property type="entry name" value="MMPL"/>
    <property type="match status" value="2"/>
</dbReference>
<dbReference type="EMBL" id="CAADFF010000034">
    <property type="protein sequence ID" value="VFJ92378.1"/>
    <property type="molecule type" value="Genomic_DNA"/>
</dbReference>
<feature type="transmembrane region" description="Helical" evidence="6">
    <location>
        <begin position="355"/>
        <end position="378"/>
    </location>
</feature>
<feature type="transmembrane region" description="Helical" evidence="6">
    <location>
        <begin position="738"/>
        <end position="759"/>
    </location>
</feature>
<dbReference type="SUPFAM" id="SSF82866">
    <property type="entry name" value="Multidrug efflux transporter AcrB transmembrane domain"/>
    <property type="match status" value="2"/>
</dbReference>
<feature type="transmembrane region" description="Helical" evidence="6">
    <location>
        <begin position="280"/>
        <end position="301"/>
    </location>
</feature>
<evidence type="ECO:0000256" key="4">
    <source>
        <dbReference type="ARBA" id="ARBA00022989"/>
    </source>
</evidence>
<dbReference type="Gene3D" id="1.20.1640.10">
    <property type="entry name" value="Multidrug efflux transporter AcrB transmembrane domain"/>
    <property type="match status" value="2"/>
</dbReference>
<keyword evidence="5 6" id="KW-0472">Membrane</keyword>
<feature type="transmembrane region" description="Helical" evidence="6">
    <location>
        <begin position="226"/>
        <end position="243"/>
    </location>
</feature>
<dbReference type="PROSITE" id="PS50156">
    <property type="entry name" value="SSD"/>
    <property type="match status" value="2"/>
</dbReference>
<feature type="transmembrane region" description="Helical" evidence="6">
    <location>
        <begin position="661"/>
        <end position="682"/>
    </location>
</feature>
<feature type="transmembrane region" description="Helical" evidence="6">
    <location>
        <begin position="635"/>
        <end position="655"/>
    </location>
</feature>
<evidence type="ECO:0000313" key="8">
    <source>
        <dbReference type="EMBL" id="VFJ92378.1"/>
    </source>
</evidence>
<keyword evidence="4 6" id="KW-1133">Transmembrane helix</keyword>
<feature type="transmembrane region" description="Helical" evidence="6">
    <location>
        <begin position="250"/>
        <end position="274"/>
    </location>
</feature>
<proteinExistence type="predicted"/>
<dbReference type="AlphaFoldDB" id="A0A450UIM5"/>
<evidence type="ECO:0000256" key="3">
    <source>
        <dbReference type="ARBA" id="ARBA00022692"/>
    </source>
</evidence>
<organism evidence="8">
    <name type="scientific">Candidatus Kentrum sp. LFY</name>
    <dbReference type="NCBI Taxonomy" id="2126342"/>
    <lineage>
        <taxon>Bacteria</taxon>
        <taxon>Pseudomonadati</taxon>
        <taxon>Pseudomonadota</taxon>
        <taxon>Gammaproteobacteria</taxon>
        <taxon>Candidatus Kentrum</taxon>
    </lineage>
</organism>
<gene>
    <name evidence="9" type="ORF">BECKLFY1418A_GA0070994_11215</name>
    <name evidence="8" type="ORF">BECKLFY1418B_GA0070995_103420</name>
</gene>
<name>A0A450UIM5_9GAMM</name>
<evidence type="ECO:0000256" key="5">
    <source>
        <dbReference type="ARBA" id="ARBA00023136"/>
    </source>
</evidence>
<dbReference type="InterPro" id="IPR000731">
    <property type="entry name" value="SSD"/>
</dbReference>
<keyword evidence="3 6" id="KW-0812">Transmembrane</keyword>
<dbReference type="GO" id="GO:0005886">
    <property type="term" value="C:plasma membrane"/>
    <property type="evidence" value="ECO:0007669"/>
    <property type="project" value="UniProtKB-SubCell"/>
</dbReference>
<evidence type="ECO:0000313" key="9">
    <source>
        <dbReference type="EMBL" id="VFK00650.1"/>
    </source>
</evidence>
<keyword evidence="2" id="KW-1003">Cell membrane</keyword>
<dbReference type="PANTHER" id="PTHR33406">
    <property type="entry name" value="MEMBRANE PROTEIN MJ1562-RELATED"/>
    <property type="match status" value="1"/>
</dbReference>
<evidence type="ECO:0000256" key="6">
    <source>
        <dbReference type="SAM" id="Phobius"/>
    </source>
</evidence>
<dbReference type="PANTHER" id="PTHR33406:SF12">
    <property type="entry name" value="BLR2997 PROTEIN"/>
    <property type="match status" value="1"/>
</dbReference>
<protein>
    <recommendedName>
        <fullName evidence="7">SSD domain-containing protein</fullName>
    </recommendedName>
</protein>
<comment type="subcellular location">
    <subcellularLocation>
        <location evidence="1">Cell membrane</location>
        <topology evidence="1">Multi-pass membrane protein</topology>
    </subcellularLocation>
</comment>
<feature type="transmembrane region" description="Helical" evidence="6">
    <location>
        <begin position="703"/>
        <end position="732"/>
    </location>
</feature>
<feature type="transmembrane region" description="Helical" evidence="6">
    <location>
        <begin position="322"/>
        <end position="343"/>
    </location>
</feature>
<feature type="domain" description="SSD" evidence="7">
    <location>
        <begin position="601"/>
        <end position="761"/>
    </location>
</feature>
<evidence type="ECO:0000256" key="1">
    <source>
        <dbReference type="ARBA" id="ARBA00004651"/>
    </source>
</evidence>